<organism evidence="2 3">
    <name type="scientific">Acidihalobacter prosperus</name>
    <dbReference type="NCBI Taxonomy" id="160660"/>
    <lineage>
        <taxon>Bacteria</taxon>
        <taxon>Pseudomonadati</taxon>
        <taxon>Pseudomonadota</taxon>
        <taxon>Gammaproteobacteria</taxon>
        <taxon>Chromatiales</taxon>
        <taxon>Ectothiorhodospiraceae</taxon>
        <taxon>Acidihalobacter</taxon>
    </lineage>
</organism>
<dbReference type="Gene3D" id="3.30.420.40">
    <property type="match status" value="2"/>
</dbReference>
<proteinExistence type="inferred from homology"/>
<sequence>MPALYVGLMSGTSLDGIDAVLVEIDETRTAHLDAITAPMPEALRGEILELIGKPAGVDLRRLGALDARLGELFASAALELLSRSRRRPADIRAIGSHGQTLWHQPDSDTPFTLQIGDPNRIAERTGITTVADFRRRDMAAGGQGAPLVPAFHHARFASPGTTRVIVNIGGMANITILPALPERAPTGFDTGPGNILMDLHALTHLGRPHDASGAWAASGQVDDALLATMLADPYFSLQPPKTTGREHFNASWLQAQTDARPHTPPADIQATLTELTARSIRDAIRQHAPDCGHILICGGGAHNLHLMHRMQSLAAPLPVASTATCGVAPEWVEGTAFAWLADRTLRGLPGNLPSVTGARHPVILGTIYPGRL</sequence>
<dbReference type="GO" id="GO:0016773">
    <property type="term" value="F:phosphotransferase activity, alcohol group as acceptor"/>
    <property type="evidence" value="ECO:0007669"/>
    <property type="project" value="UniProtKB-UniRule"/>
</dbReference>
<dbReference type="Proteomes" id="UP000029273">
    <property type="component" value="Unassembled WGS sequence"/>
</dbReference>
<keyword evidence="1" id="KW-0067">ATP-binding</keyword>
<comment type="pathway">
    <text evidence="1">Cell wall biogenesis; peptidoglycan recycling.</text>
</comment>
<keyword evidence="1" id="KW-0808">Transferase</keyword>
<keyword evidence="1" id="KW-0547">Nucleotide-binding</keyword>
<dbReference type="EMBL" id="JQSG02000006">
    <property type="protein sequence ID" value="OBS08588.1"/>
    <property type="molecule type" value="Genomic_DNA"/>
</dbReference>
<dbReference type="AlphaFoldDB" id="A0A1A6C206"/>
<dbReference type="CDD" id="cd24050">
    <property type="entry name" value="ASKHA_NBD_ANMK"/>
    <property type="match status" value="1"/>
</dbReference>
<protein>
    <recommendedName>
        <fullName evidence="1">Anhydro-N-acetylmuramic acid kinase</fullName>
        <ecNumber evidence="1">2.7.1.170</ecNumber>
    </recommendedName>
    <alternativeName>
        <fullName evidence="1">AnhMurNAc kinase</fullName>
    </alternativeName>
</protein>
<dbReference type="PANTHER" id="PTHR30605">
    <property type="entry name" value="ANHYDRO-N-ACETYLMURAMIC ACID KINASE"/>
    <property type="match status" value="1"/>
</dbReference>
<name>A0A1A6C206_9GAMM</name>
<reference evidence="2 3" key="1">
    <citation type="journal article" date="2014" name="Genome Announc.">
        <title>Draft Genome Sequence of the Iron-Oxidizing, Acidophilic, and Halotolerant 'Thiobacillus prosperus' Type Strain DSM 5130.</title>
        <authorList>
            <person name="Ossandon F.J."/>
            <person name="Cardenas J.P."/>
            <person name="Corbett M."/>
            <person name="Quatrini R."/>
            <person name="Holmes D.S."/>
            <person name="Watkin E."/>
        </authorList>
    </citation>
    <scope>NUCLEOTIDE SEQUENCE [LARGE SCALE GENOMIC DNA]</scope>
    <source>
        <strain evidence="2 3">DSM 5130</strain>
    </source>
</reference>
<accession>A0A1A6C206</accession>
<comment type="function">
    <text evidence="1">Catalyzes the specific phosphorylation of 1,6-anhydro-N-acetylmuramic acid (anhMurNAc) with the simultaneous cleavage of the 1,6-anhydro ring, generating MurNAc-6-P. Is required for the utilization of anhMurNAc either imported from the medium or derived from its own cell wall murein, and thus plays a role in cell wall recycling.</text>
</comment>
<evidence type="ECO:0000313" key="3">
    <source>
        <dbReference type="Proteomes" id="UP000029273"/>
    </source>
</evidence>
<dbReference type="NCBIfam" id="NF007139">
    <property type="entry name" value="PRK09585.1-3"/>
    <property type="match status" value="1"/>
</dbReference>
<dbReference type="InterPro" id="IPR005338">
    <property type="entry name" value="Anhydro_N_Ac-Mur_kinase"/>
</dbReference>
<dbReference type="InterPro" id="IPR043129">
    <property type="entry name" value="ATPase_NBD"/>
</dbReference>
<dbReference type="GO" id="GO:0009254">
    <property type="term" value="P:peptidoglycan turnover"/>
    <property type="evidence" value="ECO:0007669"/>
    <property type="project" value="UniProtKB-UniRule"/>
</dbReference>
<evidence type="ECO:0000256" key="1">
    <source>
        <dbReference type="HAMAP-Rule" id="MF_01270"/>
    </source>
</evidence>
<evidence type="ECO:0000313" key="2">
    <source>
        <dbReference type="EMBL" id="OBS08588.1"/>
    </source>
</evidence>
<dbReference type="EC" id="2.7.1.170" evidence="1"/>
<dbReference type="GO" id="GO:0005524">
    <property type="term" value="F:ATP binding"/>
    <property type="evidence" value="ECO:0007669"/>
    <property type="project" value="UniProtKB-UniRule"/>
</dbReference>
<dbReference type="Pfam" id="PF03702">
    <property type="entry name" value="AnmK"/>
    <property type="match status" value="1"/>
</dbReference>
<dbReference type="HAMAP" id="MF_01270">
    <property type="entry name" value="AnhMurNAc_kinase"/>
    <property type="match status" value="1"/>
</dbReference>
<dbReference type="SUPFAM" id="SSF53067">
    <property type="entry name" value="Actin-like ATPase domain"/>
    <property type="match status" value="1"/>
</dbReference>
<keyword evidence="1 2" id="KW-0418">Kinase</keyword>
<dbReference type="UniPathway" id="UPA00343"/>
<dbReference type="GO" id="GO:0006040">
    <property type="term" value="P:amino sugar metabolic process"/>
    <property type="evidence" value="ECO:0007669"/>
    <property type="project" value="InterPro"/>
</dbReference>
<keyword evidence="1" id="KW-0119">Carbohydrate metabolism</keyword>
<dbReference type="OrthoDB" id="9763949at2"/>
<feature type="binding site" evidence="1">
    <location>
        <begin position="11"/>
        <end position="18"/>
    </location>
    <ligand>
        <name>ATP</name>
        <dbReference type="ChEBI" id="CHEBI:30616"/>
    </ligand>
</feature>
<dbReference type="GO" id="GO:0097175">
    <property type="term" value="P:1,6-anhydro-N-acetyl-beta-muramic acid catabolic process"/>
    <property type="evidence" value="ECO:0007669"/>
    <property type="project" value="UniProtKB-UniRule"/>
</dbReference>
<comment type="caution">
    <text evidence="2">The sequence shown here is derived from an EMBL/GenBank/DDBJ whole genome shotgun (WGS) entry which is preliminary data.</text>
</comment>
<gene>
    <name evidence="1" type="primary">anmK</name>
    <name evidence="2" type="ORF">Thpro_022838</name>
</gene>
<dbReference type="PANTHER" id="PTHR30605:SF0">
    <property type="entry name" value="ANHYDRO-N-ACETYLMURAMIC ACID KINASE"/>
    <property type="match status" value="1"/>
</dbReference>
<comment type="catalytic activity">
    <reaction evidence="1">
        <text>1,6-anhydro-N-acetyl-beta-muramate + ATP + H2O = N-acetyl-D-muramate 6-phosphate + ADP + H(+)</text>
        <dbReference type="Rhea" id="RHEA:24952"/>
        <dbReference type="ChEBI" id="CHEBI:15377"/>
        <dbReference type="ChEBI" id="CHEBI:15378"/>
        <dbReference type="ChEBI" id="CHEBI:30616"/>
        <dbReference type="ChEBI" id="CHEBI:58690"/>
        <dbReference type="ChEBI" id="CHEBI:58722"/>
        <dbReference type="ChEBI" id="CHEBI:456216"/>
        <dbReference type="EC" id="2.7.1.170"/>
    </reaction>
</comment>
<comment type="similarity">
    <text evidence="1">Belongs to the anhydro-N-acetylmuramic acid kinase family.</text>
</comment>
<keyword evidence="3" id="KW-1185">Reference proteome</keyword>
<comment type="pathway">
    <text evidence="1">Amino-sugar metabolism; 1,6-anhydro-N-acetylmuramate degradation.</text>
</comment>
<dbReference type="RefSeq" id="WP_038090699.1">
    <property type="nucleotide sequence ID" value="NZ_JQSG02000006.1"/>
</dbReference>
<dbReference type="NCBIfam" id="NF007148">
    <property type="entry name" value="PRK09585.3-2"/>
    <property type="match status" value="1"/>
</dbReference>
<dbReference type="UniPathway" id="UPA00544"/>
<dbReference type="GO" id="GO:0016301">
    <property type="term" value="F:kinase activity"/>
    <property type="evidence" value="ECO:0007669"/>
    <property type="project" value="UniProtKB-KW"/>
</dbReference>